<proteinExistence type="predicted"/>
<dbReference type="Proteomes" id="UP000305921">
    <property type="component" value="Unassembled WGS sequence"/>
</dbReference>
<accession>A0A5R9DYB8</accession>
<comment type="caution">
    <text evidence="1">The sequence shown here is derived from an EMBL/GenBank/DDBJ whole genome shotgun (WGS) entry which is preliminary data.</text>
</comment>
<dbReference type="OrthoDB" id="9781616at2"/>
<evidence type="ECO:0000313" key="2">
    <source>
        <dbReference type="Proteomes" id="UP000305921"/>
    </source>
</evidence>
<sequence>MGGFALVPPSARPRTLPGAIDANSCSAALNRPAAAALSSHALRPGPGRRPVPRGLPAVRRHRTRPCTLPARDADQAVATVTAPGNGTAVLLPTVTEDSVWDLAAAGVLLPRKSTSFGPGPAAGLALRVIDAP</sequence>
<name>A0A5R9DYB8_9ACTN</name>
<protein>
    <submittedName>
        <fullName evidence="1">DUF1015 domain-containing protein</fullName>
    </submittedName>
</protein>
<organism evidence="1 2">
    <name type="scientific">Streptomyces marianii</name>
    <dbReference type="NCBI Taxonomy" id="1817406"/>
    <lineage>
        <taxon>Bacteria</taxon>
        <taxon>Bacillati</taxon>
        <taxon>Actinomycetota</taxon>
        <taxon>Actinomycetes</taxon>
        <taxon>Kitasatosporales</taxon>
        <taxon>Streptomycetaceae</taxon>
        <taxon>Streptomyces</taxon>
    </lineage>
</organism>
<evidence type="ECO:0000313" key="1">
    <source>
        <dbReference type="EMBL" id="TLQ42356.1"/>
    </source>
</evidence>
<keyword evidence="2" id="KW-1185">Reference proteome</keyword>
<reference evidence="1 2" key="1">
    <citation type="submission" date="2019-05" db="EMBL/GenBank/DDBJ databases">
        <title>Streptomyces marianii sp. nov., a novel marine actinomycete from southern coast of India.</title>
        <authorList>
            <person name="Iniyan A.M."/>
            <person name="Wink J."/>
            <person name="Ramprasad E."/>
            <person name="Ramana C.V."/>
            <person name="Bunk B."/>
            <person name="Sproer C."/>
            <person name="Joseph F.-J.R.S."/>
            <person name="Vincent S.G.P."/>
        </authorList>
    </citation>
    <scope>NUCLEOTIDE SEQUENCE [LARGE SCALE GENOMIC DNA]</scope>
    <source>
        <strain evidence="1 2">ICN19</strain>
    </source>
</reference>
<gene>
    <name evidence="1" type="ORF">FEF34_03235</name>
</gene>
<dbReference type="AlphaFoldDB" id="A0A5R9DYB8"/>
<dbReference type="EMBL" id="VAWE01000001">
    <property type="protein sequence ID" value="TLQ42356.1"/>
    <property type="molecule type" value="Genomic_DNA"/>
</dbReference>